<evidence type="ECO:0000256" key="7">
    <source>
        <dbReference type="SAM" id="Phobius"/>
    </source>
</evidence>
<organism evidence="9 10">
    <name type="scientific">Nocardiopsis endophytica</name>
    <dbReference type="NCBI Taxonomy" id="3018445"/>
    <lineage>
        <taxon>Bacteria</taxon>
        <taxon>Bacillati</taxon>
        <taxon>Actinomycetota</taxon>
        <taxon>Actinomycetes</taxon>
        <taxon>Streptosporangiales</taxon>
        <taxon>Nocardiopsidaceae</taxon>
        <taxon>Nocardiopsis</taxon>
    </lineage>
</organism>
<accession>A0ABT4U3L8</accession>
<dbReference type="InterPro" id="IPR000169">
    <property type="entry name" value="Pept_cys_AS"/>
</dbReference>
<sequence length="473" mass="50774">MIPPRKHGDRGASFLEYGAVILLVSAVVVGVFGLGVPARVASLFETGLERIGAPGSDGAPADESGDEPQYWNQAAPDEGGGSSDSGSDSDSGYDPAPPPGHPAGPPAPESQGADPDNADPEAVDAAVEELDECLSNWSPEDEVPWYVSACAWDVFQDLSPEEFGGVVRDMSEEDLYRLFESGPMPMEQEYFDWLESVRRTAHLDTLRKLDESDAYFFTEPEFDDVQGDAAAGNSPSSLEYEELDDYTLFGSGDQDPVQWEHIRQGSLGDCWLMATMGAMAAQDPGAIEDMIKENVNGTYTVTFPGQESITVTPDLPVDAAGNPEFASSNEDPPVIWPAIVEKAYAQMKGGDYSRLENWHPGAAMTAFGGGATDYAPDDWLPPWEDVTMDGLADKFENGESITLSTPLDGEGADLVDDANDTLVSAHVYFVSDVDREAGTVTVRNPWGSHTDDIVLDIDQINENFAALHAADLG</sequence>
<keyword evidence="3 5" id="KW-0378">Hydrolase</keyword>
<dbReference type="EMBL" id="JAQFWQ010000023">
    <property type="protein sequence ID" value="MDA2811069.1"/>
    <property type="molecule type" value="Genomic_DNA"/>
</dbReference>
<dbReference type="Pfam" id="PF00648">
    <property type="entry name" value="Peptidase_C2"/>
    <property type="match status" value="1"/>
</dbReference>
<evidence type="ECO:0000313" key="10">
    <source>
        <dbReference type="Proteomes" id="UP001527866"/>
    </source>
</evidence>
<dbReference type="PRINTS" id="PR00704">
    <property type="entry name" value="CALPAIN"/>
</dbReference>
<proteinExistence type="inferred from homology"/>
<evidence type="ECO:0000313" key="9">
    <source>
        <dbReference type="EMBL" id="MDA2811069.1"/>
    </source>
</evidence>
<dbReference type="SUPFAM" id="SSF54001">
    <property type="entry name" value="Cysteine proteinases"/>
    <property type="match status" value="1"/>
</dbReference>
<gene>
    <name evidence="9" type="ORF">O4J56_10515</name>
</gene>
<feature type="compositionally biased region" description="Pro residues" evidence="6">
    <location>
        <begin position="95"/>
        <end position="108"/>
    </location>
</feature>
<name>A0ABT4U3L8_9ACTN</name>
<keyword evidence="7" id="KW-1133">Transmembrane helix</keyword>
<dbReference type="PROSITE" id="PS50203">
    <property type="entry name" value="CALPAIN_CAT"/>
    <property type="match status" value="1"/>
</dbReference>
<keyword evidence="7" id="KW-0812">Transmembrane</keyword>
<evidence type="ECO:0000259" key="8">
    <source>
        <dbReference type="PROSITE" id="PS50203"/>
    </source>
</evidence>
<feature type="active site" evidence="5">
    <location>
        <position position="270"/>
    </location>
</feature>
<reference evidence="9 10" key="1">
    <citation type="submission" date="2023-01" db="EMBL/GenBank/DDBJ databases">
        <title>Draft genome sequence of Nocardiopsis sp. RSe5-2 isolated from halophytes.</title>
        <authorList>
            <person name="Duangmal K."/>
            <person name="Chantavorakit T."/>
        </authorList>
    </citation>
    <scope>NUCLEOTIDE SEQUENCE [LARGE SCALE GENOMIC DNA]</scope>
    <source>
        <strain evidence="9 10">RSe5-2</strain>
    </source>
</reference>
<feature type="region of interest" description="Disordered" evidence="6">
    <location>
        <begin position="52"/>
        <end position="124"/>
    </location>
</feature>
<dbReference type="InterPro" id="IPR038765">
    <property type="entry name" value="Papain-like_cys_pep_sf"/>
</dbReference>
<keyword evidence="7" id="KW-0472">Membrane</keyword>
<dbReference type="SMART" id="SM00230">
    <property type="entry name" value="CysPc"/>
    <property type="match status" value="1"/>
</dbReference>
<dbReference type="InterPro" id="IPR001300">
    <property type="entry name" value="Peptidase_C2_calpain_cat"/>
</dbReference>
<evidence type="ECO:0000256" key="5">
    <source>
        <dbReference type="PROSITE-ProRule" id="PRU00239"/>
    </source>
</evidence>
<comment type="caution">
    <text evidence="9">The sequence shown here is derived from an EMBL/GenBank/DDBJ whole genome shotgun (WGS) entry which is preliminary data.</text>
</comment>
<protein>
    <submittedName>
        <fullName evidence="9">C2 family cysteine protease</fullName>
    </submittedName>
</protein>
<feature type="active site" evidence="5">
    <location>
        <position position="426"/>
    </location>
</feature>
<evidence type="ECO:0000256" key="2">
    <source>
        <dbReference type="ARBA" id="ARBA00022670"/>
    </source>
</evidence>
<dbReference type="PANTHER" id="PTHR10183:SF379">
    <property type="entry name" value="CALPAIN-5"/>
    <property type="match status" value="1"/>
</dbReference>
<feature type="transmembrane region" description="Helical" evidence="7">
    <location>
        <begin position="12"/>
        <end position="36"/>
    </location>
</feature>
<dbReference type="GO" id="GO:0006508">
    <property type="term" value="P:proteolysis"/>
    <property type="evidence" value="ECO:0007669"/>
    <property type="project" value="UniProtKB-KW"/>
</dbReference>
<evidence type="ECO:0000256" key="3">
    <source>
        <dbReference type="ARBA" id="ARBA00022801"/>
    </source>
</evidence>
<feature type="domain" description="Calpain catalytic" evidence="8">
    <location>
        <begin position="262"/>
        <end position="447"/>
    </location>
</feature>
<evidence type="ECO:0000256" key="4">
    <source>
        <dbReference type="ARBA" id="ARBA00022807"/>
    </source>
</evidence>
<dbReference type="InterPro" id="IPR022684">
    <property type="entry name" value="Calpain_cysteine_protease"/>
</dbReference>
<keyword evidence="2 5" id="KW-0645">Protease</keyword>
<evidence type="ECO:0000256" key="1">
    <source>
        <dbReference type="ARBA" id="ARBA00007623"/>
    </source>
</evidence>
<dbReference type="PROSITE" id="PS00139">
    <property type="entry name" value="THIOL_PROTEASE_CYS"/>
    <property type="match status" value="1"/>
</dbReference>
<dbReference type="PANTHER" id="PTHR10183">
    <property type="entry name" value="CALPAIN"/>
    <property type="match status" value="1"/>
</dbReference>
<keyword evidence="10" id="KW-1185">Reference proteome</keyword>
<keyword evidence="4 5" id="KW-0788">Thiol protease</keyword>
<dbReference type="RefSeq" id="WP_270685534.1">
    <property type="nucleotide sequence ID" value="NZ_JAQFWQ010000023.1"/>
</dbReference>
<evidence type="ECO:0000256" key="6">
    <source>
        <dbReference type="SAM" id="MobiDB-lite"/>
    </source>
</evidence>
<dbReference type="Proteomes" id="UP001527866">
    <property type="component" value="Unassembled WGS sequence"/>
</dbReference>
<dbReference type="GO" id="GO:0008233">
    <property type="term" value="F:peptidase activity"/>
    <property type="evidence" value="ECO:0007669"/>
    <property type="project" value="UniProtKB-KW"/>
</dbReference>
<feature type="active site" evidence="5">
    <location>
        <position position="444"/>
    </location>
</feature>
<feature type="compositionally biased region" description="Low complexity" evidence="6">
    <location>
        <begin position="84"/>
        <end position="94"/>
    </location>
</feature>
<comment type="similarity">
    <text evidence="1">Belongs to the peptidase C2 family.</text>
</comment>